<proteinExistence type="inferred from homology"/>
<dbReference type="PIRSF" id="PIRSF001365">
    <property type="entry name" value="DHDPS"/>
    <property type="match status" value="1"/>
</dbReference>
<dbReference type="GO" id="GO:0008840">
    <property type="term" value="F:4-hydroxy-tetrahydrodipicolinate synthase activity"/>
    <property type="evidence" value="ECO:0007669"/>
    <property type="project" value="TreeGrafter"/>
</dbReference>
<evidence type="ECO:0000256" key="4">
    <source>
        <dbReference type="PIRSR" id="PIRSR001365-2"/>
    </source>
</evidence>
<organism evidence="5 6">
    <name type="scientific">Rhizobium straminoryzae</name>
    <dbReference type="NCBI Taxonomy" id="1387186"/>
    <lineage>
        <taxon>Bacteria</taxon>
        <taxon>Pseudomonadati</taxon>
        <taxon>Pseudomonadota</taxon>
        <taxon>Alphaproteobacteria</taxon>
        <taxon>Hyphomicrobiales</taxon>
        <taxon>Rhizobiaceae</taxon>
        <taxon>Rhizobium/Agrobacterium group</taxon>
        <taxon>Rhizobium</taxon>
    </lineage>
</organism>
<comment type="caution">
    <text evidence="5">The sequence shown here is derived from an EMBL/GenBank/DDBJ whole genome shotgun (WGS) entry which is preliminary data.</text>
</comment>
<dbReference type="PANTHER" id="PTHR12128">
    <property type="entry name" value="DIHYDRODIPICOLINATE SYNTHASE"/>
    <property type="match status" value="1"/>
</dbReference>
<evidence type="ECO:0000256" key="3">
    <source>
        <dbReference type="PIRSR" id="PIRSR001365-1"/>
    </source>
</evidence>
<dbReference type="PRINTS" id="PR00146">
    <property type="entry name" value="DHPICSNTHASE"/>
</dbReference>
<evidence type="ECO:0000313" key="5">
    <source>
        <dbReference type="EMBL" id="TRL40234.1"/>
    </source>
</evidence>
<dbReference type="Gene3D" id="3.20.20.70">
    <property type="entry name" value="Aldolase class I"/>
    <property type="match status" value="1"/>
</dbReference>
<dbReference type="InterPro" id="IPR013785">
    <property type="entry name" value="Aldolase_TIM"/>
</dbReference>
<gene>
    <name evidence="5" type="ORF">FNA46_06705</name>
</gene>
<sequence>MQPSNITGVIPAVPTPFSLDGKLDAAAFLEHGQWCLDHGASALNILGTTGEANSLSVSLRREIMTVAAENLDRSRLMVGTATPDLATTIDLTQRAESLGYAAALVLPPFYYKPVSEDGLFAWFDRLIAATGTIDLYLYNFPQLTGIVFGPDFATRLKAAHPERIRGAKDSSGDLDYARNLAAIRDFDVFPSSETALAEAATSGFAGCISASVNVNPALADRLWRDQGNDALARQVRALRAGVAAFPLIGAVKHLVRRRTGNAIWTHVMPPNLPITDETARETLASVVLQSERMTA</sequence>
<dbReference type="SMART" id="SM01130">
    <property type="entry name" value="DHDPS"/>
    <property type="match status" value="1"/>
</dbReference>
<keyword evidence="1 2" id="KW-0456">Lyase</keyword>
<dbReference type="Pfam" id="PF00701">
    <property type="entry name" value="DHDPS"/>
    <property type="match status" value="1"/>
</dbReference>
<evidence type="ECO:0000256" key="1">
    <source>
        <dbReference type="ARBA" id="ARBA00023239"/>
    </source>
</evidence>
<feature type="active site" description="Proton donor/acceptor" evidence="3">
    <location>
        <position position="138"/>
    </location>
</feature>
<dbReference type="InterPro" id="IPR002220">
    <property type="entry name" value="DapA-like"/>
</dbReference>
<feature type="binding site" evidence="4">
    <location>
        <position position="208"/>
    </location>
    <ligand>
        <name>pyruvate</name>
        <dbReference type="ChEBI" id="CHEBI:15361"/>
    </ligand>
</feature>
<dbReference type="AlphaFoldDB" id="A0A549TDS3"/>
<dbReference type="CDD" id="cd00408">
    <property type="entry name" value="DHDPS-like"/>
    <property type="match status" value="1"/>
</dbReference>
<name>A0A549TDS3_9HYPH</name>
<accession>A0A549TDS3</accession>
<feature type="binding site" evidence="4">
    <location>
        <position position="49"/>
    </location>
    <ligand>
        <name>pyruvate</name>
        <dbReference type="ChEBI" id="CHEBI:15361"/>
    </ligand>
</feature>
<dbReference type="SUPFAM" id="SSF51569">
    <property type="entry name" value="Aldolase"/>
    <property type="match status" value="1"/>
</dbReference>
<dbReference type="EMBL" id="VJMG01000015">
    <property type="protein sequence ID" value="TRL40234.1"/>
    <property type="molecule type" value="Genomic_DNA"/>
</dbReference>
<dbReference type="PANTHER" id="PTHR12128:SF67">
    <property type="entry name" value="BLR3884 PROTEIN"/>
    <property type="match status" value="1"/>
</dbReference>
<feature type="active site" description="Schiff-base intermediate with substrate" evidence="3">
    <location>
        <position position="168"/>
    </location>
</feature>
<protein>
    <submittedName>
        <fullName evidence="5">Dihydrodipicolinate synthase family protein</fullName>
    </submittedName>
</protein>
<keyword evidence="6" id="KW-1185">Reference proteome</keyword>
<reference evidence="5 6" key="1">
    <citation type="submission" date="2019-07" db="EMBL/GenBank/DDBJ databases">
        <title>Ln-dependent methylotrophs.</title>
        <authorList>
            <person name="Tani A."/>
        </authorList>
    </citation>
    <scope>NUCLEOTIDE SEQUENCE [LARGE SCALE GENOMIC DNA]</scope>
    <source>
        <strain evidence="5 6">SM12</strain>
    </source>
</reference>
<evidence type="ECO:0000313" key="6">
    <source>
        <dbReference type="Proteomes" id="UP000316801"/>
    </source>
</evidence>
<dbReference type="RefSeq" id="WP_143124344.1">
    <property type="nucleotide sequence ID" value="NZ_VJMG01000015.1"/>
</dbReference>
<comment type="similarity">
    <text evidence="2">Belongs to the DapA family.</text>
</comment>
<evidence type="ECO:0000256" key="2">
    <source>
        <dbReference type="PIRNR" id="PIRNR001365"/>
    </source>
</evidence>
<dbReference type="Proteomes" id="UP000316801">
    <property type="component" value="Unassembled WGS sequence"/>
</dbReference>